<keyword evidence="2" id="KW-1185">Reference proteome</keyword>
<protein>
    <recommendedName>
        <fullName evidence="3">Excreted virulence factor EspC (Type VII ESX diderm)</fullName>
    </recommendedName>
</protein>
<accession>A0ABR7L653</accession>
<proteinExistence type="predicted"/>
<organism evidence="1 2">
    <name type="scientific">Actinokineospora xionganensis</name>
    <dbReference type="NCBI Taxonomy" id="2684470"/>
    <lineage>
        <taxon>Bacteria</taxon>
        <taxon>Bacillati</taxon>
        <taxon>Actinomycetota</taxon>
        <taxon>Actinomycetes</taxon>
        <taxon>Pseudonocardiales</taxon>
        <taxon>Pseudonocardiaceae</taxon>
        <taxon>Actinokineospora</taxon>
    </lineage>
</organism>
<dbReference type="EMBL" id="JABVED010000006">
    <property type="protein sequence ID" value="MBC6448062.1"/>
    <property type="molecule type" value="Genomic_DNA"/>
</dbReference>
<evidence type="ECO:0000313" key="1">
    <source>
        <dbReference type="EMBL" id="MBC6448062.1"/>
    </source>
</evidence>
<dbReference type="RefSeq" id="WP_187220561.1">
    <property type="nucleotide sequence ID" value="NZ_JABVED010000006.1"/>
</dbReference>
<reference evidence="1 2" key="1">
    <citation type="submission" date="2020-06" db="EMBL/GenBank/DDBJ databases">
        <title>Actinokineospora xiongansis sp. nov., isolated from soil of Baiyangdian.</title>
        <authorList>
            <person name="Zhang X."/>
        </authorList>
    </citation>
    <scope>NUCLEOTIDE SEQUENCE [LARGE SCALE GENOMIC DNA]</scope>
    <source>
        <strain evidence="1 2">HBU206404</strain>
    </source>
</reference>
<name>A0ABR7L653_9PSEU</name>
<evidence type="ECO:0008006" key="3">
    <source>
        <dbReference type="Google" id="ProtNLM"/>
    </source>
</evidence>
<dbReference type="Proteomes" id="UP000734823">
    <property type="component" value="Unassembled WGS sequence"/>
</dbReference>
<gene>
    <name evidence="1" type="ORF">GPZ80_12880</name>
</gene>
<comment type="caution">
    <text evidence="1">The sequence shown here is derived from an EMBL/GenBank/DDBJ whole genome shotgun (WGS) entry which is preliminary data.</text>
</comment>
<evidence type="ECO:0000313" key="2">
    <source>
        <dbReference type="Proteomes" id="UP000734823"/>
    </source>
</evidence>
<sequence length="111" mass="11852">MPDGGFQVDLKVLEAHERELKALLAGMPGAEDAGGGGESLWNPDVFGVVGILAAQTLRIWINDAVDFVGKAKSAGEEMAGRFKEMREAYANGDQEAAAMFDAILDQLEGRK</sequence>